<gene>
    <name evidence="4" type="primary">rps10</name>
    <name evidence="4" type="ORF">Smar.m14</name>
</gene>
<sequence length="194" mass="23054">MTFVLDSKTTKFMFITLSIYSKNPNSLTNFLKFFYKLKTNKTFNLKFFPVQSQKNKKVFFFSVLQSPHVNKKSQEQFGYCIYNKQLKIHVSQMAKFLTIWKIVKIKLFSDIKIKTKFLLNTKFFKPALLDKTDYDKFMLKFFSKSELNLLKFDKLEALKQSSFSNKTGYVFLKLLDVHGEILLKKFNSYDLKTP</sequence>
<name>A0A0S2M9S1_9STRA</name>
<evidence type="ECO:0000313" key="4">
    <source>
        <dbReference type="EMBL" id="ALO71438.1"/>
    </source>
</evidence>
<accession>A0A0S2M9S1</accession>
<keyword evidence="4" id="KW-0496">Mitochondrion</keyword>
<keyword evidence="1 4" id="KW-0689">Ribosomal protein</keyword>
<feature type="domain" description="Small ribosomal subunit protein uS10" evidence="3">
    <location>
        <begin position="17"/>
        <end position="115"/>
    </location>
</feature>
<dbReference type="AlphaFoldDB" id="A0A0S2M9S1"/>
<dbReference type="Pfam" id="PF00338">
    <property type="entry name" value="Ribosomal_S10"/>
    <property type="match status" value="1"/>
</dbReference>
<dbReference type="EMBL" id="KT874463">
    <property type="protein sequence ID" value="ALO71438.1"/>
    <property type="molecule type" value="Genomic_DNA"/>
</dbReference>
<dbReference type="InterPro" id="IPR027486">
    <property type="entry name" value="Ribosomal_uS10_dom"/>
</dbReference>
<reference evidence="4" key="1">
    <citation type="submission" date="2015-10" db="EMBL/GenBank/DDBJ databases">
        <title>Complete mitochondrial genome of Skeletonema marinoi (Mediophyceae, Bacillariophyta).</title>
        <authorList>
            <person name="An S.M."/>
            <person name="Yang E.C."/>
        </authorList>
    </citation>
    <scope>NUCLEOTIDE SEQUENCE</scope>
</reference>
<evidence type="ECO:0000256" key="2">
    <source>
        <dbReference type="ARBA" id="ARBA00023274"/>
    </source>
</evidence>
<dbReference type="RefSeq" id="YP_009186104.1">
    <property type="nucleotide sequence ID" value="NC_028615.1"/>
</dbReference>
<dbReference type="Gene3D" id="3.30.70.600">
    <property type="entry name" value="Ribosomal protein S10 domain"/>
    <property type="match status" value="1"/>
</dbReference>
<protein>
    <submittedName>
        <fullName evidence="4">Ribosomal protein S10</fullName>
    </submittedName>
</protein>
<evidence type="ECO:0000256" key="1">
    <source>
        <dbReference type="ARBA" id="ARBA00022980"/>
    </source>
</evidence>
<dbReference type="SUPFAM" id="SSF54999">
    <property type="entry name" value="Ribosomal protein S10"/>
    <property type="match status" value="1"/>
</dbReference>
<dbReference type="InterPro" id="IPR036838">
    <property type="entry name" value="Ribosomal_uS10_dom_sf"/>
</dbReference>
<dbReference type="GeneID" id="26379847"/>
<keyword evidence="2" id="KW-0687">Ribonucleoprotein</keyword>
<organism evidence="4">
    <name type="scientific">Skeletonema marinoi</name>
    <dbReference type="NCBI Taxonomy" id="267567"/>
    <lineage>
        <taxon>Eukaryota</taxon>
        <taxon>Sar</taxon>
        <taxon>Stramenopiles</taxon>
        <taxon>Ochrophyta</taxon>
        <taxon>Bacillariophyta</taxon>
        <taxon>Coscinodiscophyceae</taxon>
        <taxon>Thalassiosirophycidae</taxon>
        <taxon>Thalassiosirales</taxon>
        <taxon>Skeletonemataceae</taxon>
        <taxon>Skeletonema</taxon>
        <taxon>Skeletonema marinoi-dohrnii complex</taxon>
    </lineage>
</organism>
<dbReference type="GO" id="GO:1990904">
    <property type="term" value="C:ribonucleoprotein complex"/>
    <property type="evidence" value="ECO:0007669"/>
    <property type="project" value="UniProtKB-KW"/>
</dbReference>
<dbReference type="GO" id="GO:0005840">
    <property type="term" value="C:ribosome"/>
    <property type="evidence" value="ECO:0007669"/>
    <property type="project" value="UniProtKB-KW"/>
</dbReference>
<geneLocation type="mitochondrion" evidence="4"/>
<proteinExistence type="predicted"/>
<evidence type="ECO:0000259" key="3">
    <source>
        <dbReference type="Pfam" id="PF00338"/>
    </source>
</evidence>